<dbReference type="PANTHER" id="PTHR22852">
    <property type="entry name" value="LETHAL 2 DENTICLELESS PROTEIN RETINOIC ACID-REGULATED NUCLEAR MATRIX-ASSOCIATED PROTEIN"/>
    <property type="match status" value="1"/>
</dbReference>
<feature type="region of interest" description="Disordered" evidence="7">
    <location>
        <begin position="23"/>
        <end position="47"/>
    </location>
</feature>
<dbReference type="PROSITE" id="PS50294">
    <property type="entry name" value="WD_REPEATS_REGION"/>
    <property type="match status" value="1"/>
</dbReference>
<accession>A0A286UMC4</accession>
<feature type="repeat" description="WD" evidence="6">
    <location>
        <begin position="473"/>
        <end position="502"/>
    </location>
</feature>
<evidence type="ECO:0000313" key="9">
    <source>
        <dbReference type="Proteomes" id="UP000217199"/>
    </source>
</evidence>
<comment type="caution">
    <text evidence="8">The sequence shown here is derived from an EMBL/GenBank/DDBJ whole genome shotgun (WGS) entry which is preliminary data.</text>
</comment>
<dbReference type="PROSITE" id="PS50082">
    <property type="entry name" value="WD_REPEATS_2"/>
    <property type="match status" value="3"/>
</dbReference>
<feature type="compositionally biased region" description="Basic and acidic residues" evidence="7">
    <location>
        <begin position="25"/>
        <end position="36"/>
    </location>
</feature>
<comment type="similarity">
    <text evidence="5">Belongs to the WD repeat cdt2 family.</text>
</comment>
<dbReference type="Gene3D" id="2.130.10.10">
    <property type="entry name" value="YVTN repeat-like/Quinoprotein amine dehydrogenase"/>
    <property type="match status" value="2"/>
</dbReference>
<dbReference type="InParanoid" id="A0A286UMC4"/>
<protein>
    <submittedName>
        <fullName evidence="8">WD40 domain containing protein</fullName>
    </submittedName>
</protein>
<dbReference type="FunCoup" id="A0A286UMC4">
    <property type="interactions" value="194"/>
</dbReference>
<dbReference type="InterPro" id="IPR051865">
    <property type="entry name" value="WD-repeat_CDT2_adapter"/>
</dbReference>
<keyword evidence="2 6" id="KW-0853">WD repeat</keyword>
<evidence type="ECO:0000313" key="8">
    <source>
        <dbReference type="EMBL" id="PAV20738.1"/>
    </source>
</evidence>
<reference evidence="8 9" key="1">
    <citation type="journal article" date="2017" name="Mol. Ecol.">
        <title>Comparative and population genomic landscape of Phellinus noxius: A hypervariable fungus causing root rot in trees.</title>
        <authorList>
            <person name="Chung C.L."/>
            <person name="Lee T.J."/>
            <person name="Akiba M."/>
            <person name="Lee H.H."/>
            <person name="Kuo T.H."/>
            <person name="Liu D."/>
            <person name="Ke H.M."/>
            <person name="Yokoi T."/>
            <person name="Roa M.B."/>
            <person name="Lu M.J."/>
            <person name="Chang Y.Y."/>
            <person name="Ann P.J."/>
            <person name="Tsai J.N."/>
            <person name="Chen C.Y."/>
            <person name="Tzean S.S."/>
            <person name="Ota Y."/>
            <person name="Hattori T."/>
            <person name="Sahashi N."/>
            <person name="Liou R.F."/>
            <person name="Kikuchi T."/>
            <person name="Tsai I.J."/>
        </authorList>
    </citation>
    <scope>NUCLEOTIDE SEQUENCE [LARGE SCALE GENOMIC DNA]</scope>
    <source>
        <strain evidence="8 9">FFPRI411160</strain>
    </source>
</reference>
<dbReference type="InterPro" id="IPR019775">
    <property type="entry name" value="WD40_repeat_CS"/>
</dbReference>
<dbReference type="GO" id="GO:0005634">
    <property type="term" value="C:nucleus"/>
    <property type="evidence" value="ECO:0007669"/>
    <property type="project" value="TreeGrafter"/>
</dbReference>
<dbReference type="AlphaFoldDB" id="A0A286UMC4"/>
<sequence>MSFQELRNPLTDVTNDVTITSALNESKKRPREEHQENPLSQNQNGGLKDAKYDVETMPAECCTENVRTRQRRRKPGINGAIFNLKAGYSQPRIHQIYNYTELHALESFVSSNKADLISCHSMDSQSYLVPPYACAYSNASKQGKQSVLAVATEEGTVDILNTSKRNDWDPEPSRTTLQVHTNGIFDVKWSPSDSLIATASGDKNICITDPRSSSASALHTLHSVHTSTVKTIAWHPSNDNLLVSGGRDGRICLWDLRTKYSISENNDPRAPALMVIPYAHEVAPGKPTKHGRTTLVQRSVTSVVYVPQDSNQIISSGSGDGILRKWDLRYPKLTPKRGKKSSHALPVDESSEDFTTMSSKLPSADLLFSPRRARGIISLAIGNGPSAGRVFALGNDSRIHTYNTSGAGSIPLGIPQPDIIYSHRHMHTNSFYVRTAVSPCGRWLAAGGSSGSAFLFDATVSTEDRSPYQGIELSGQKGEVGAIDWADGMLASCADDGTVRIWRPDVKRLQQCKEDEEEAKWDWCWGRP</sequence>
<keyword evidence="9" id="KW-1185">Reference proteome</keyword>
<proteinExistence type="inferred from homology"/>
<evidence type="ECO:0000256" key="5">
    <source>
        <dbReference type="ARBA" id="ARBA00038344"/>
    </source>
</evidence>
<feature type="repeat" description="WD" evidence="6">
    <location>
        <begin position="222"/>
        <end position="264"/>
    </location>
</feature>
<dbReference type="SUPFAM" id="SSF50978">
    <property type="entry name" value="WD40 repeat-like"/>
    <property type="match status" value="1"/>
</dbReference>
<evidence type="ECO:0000256" key="2">
    <source>
        <dbReference type="ARBA" id="ARBA00022574"/>
    </source>
</evidence>
<dbReference type="EMBL" id="NBII01000003">
    <property type="protein sequence ID" value="PAV20738.1"/>
    <property type="molecule type" value="Genomic_DNA"/>
</dbReference>
<dbReference type="Pfam" id="PF00400">
    <property type="entry name" value="WD40"/>
    <property type="match status" value="4"/>
</dbReference>
<keyword evidence="4" id="KW-0833">Ubl conjugation pathway</keyword>
<dbReference type="STRING" id="2282107.A0A286UMC4"/>
<dbReference type="PANTHER" id="PTHR22852:SF0">
    <property type="entry name" value="DENTICLELESS PROTEIN HOMOLOG"/>
    <property type="match status" value="1"/>
</dbReference>
<dbReference type="InterPro" id="IPR001680">
    <property type="entry name" value="WD40_rpt"/>
</dbReference>
<dbReference type="PRINTS" id="PR00320">
    <property type="entry name" value="GPROTEINBRPT"/>
</dbReference>
<dbReference type="OrthoDB" id="2096344at2759"/>
<organism evidence="8 9">
    <name type="scientific">Pyrrhoderma noxium</name>
    <dbReference type="NCBI Taxonomy" id="2282107"/>
    <lineage>
        <taxon>Eukaryota</taxon>
        <taxon>Fungi</taxon>
        <taxon>Dikarya</taxon>
        <taxon>Basidiomycota</taxon>
        <taxon>Agaricomycotina</taxon>
        <taxon>Agaricomycetes</taxon>
        <taxon>Hymenochaetales</taxon>
        <taxon>Hymenochaetaceae</taxon>
        <taxon>Pyrrhoderma</taxon>
    </lineage>
</organism>
<gene>
    <name evidence="8" type="ORF">PNOK_0336500</name>
</gene>
<dbReference type="InterPro" id="IPR015943">
    <property type="entry name" value="WD40/YVTN_repeat-like_dom_sf"/>
</dbReference>
<evidence type="ECO:0000256" key="4">
    <source>
        <dbReference type="ARBA" id="ARBA00022786"/>
    </source>
</evidence>
<name>A0A286UMC4_9AGAM</name>
<dbReference type="GO" id="GO:0030674">
    <property type="term" value="F:protein-macromolecule adaptor activity"/>
    <property type="evidence" value="ECO:0007669"/>
    <property type="project" value="TreeGrafter"/>
</dbReference>
<evidence type="ECO:0000256" key="1">
    <source>
        <dbReference type="ARBA" id="ARBA00004906"/>
    </source>
</evidence>
<evidence type="ECO:0000256" key="7">
    <source>
        <dbReference type="SAM" id="MobiDB-lite"/>
    </source>
</evidence>
<dbReference type="PROSITE" id="PS00678">
    <property type="entry name" value="WD_REPEATS_1"/>
    <property type="match status" value="1"/>
</dbReference>
<keyword evidence="3" id="KW-0677">Repeat</keyword>
<dbReference type="InterPro" id="IPR020472">
    <property type="entry name" value="WD40_PAC1"/>
</dbReference>
<feature type="repeat" description="WD" evidence="6">
    <location>
        <begin position="177"/>
        <end position="218"/>
    </location>
</feature>
<dbReference type="Proteomes" id="UP000217199">
    <property type="component" value="Unassembled WGS sequence"/>
</dbReference>
<dbReference type="SMART" id="SM00320">
    <property type="entry name" value="WD40"/>
    <property type="match status" value="5"/>
</dbReference>
<dbReference type="InterPro" id="IPR036322">
    <property type="entry name" value="WD40_repeat_dom_sf"/>
</dbReference>
<comment type="pathway">
    <text evidence="1">Protein modification; protein ubiquitination.</text>
</comment>
<evidence type="ECO:0000256" key="3">
    <source>
        <dbReference type="ARBA" id="ARBA00022737"/>
    </source>
</evidence>
<dbReference type="GO" id="GO:0043161">
    <property type="term" value="P:proteasome-mediated ubiquitin-dependent protein catabolic process"/>
    <property type="evidence" value="ECO:0007669"/>
    <property type="project" value="TreeGrafter"/>
</dbReference>
<evidence type="ECO:0000256" key="6">
    <source>
        <dbReference type="PROSITE-ProRule" id="PRU00221"/>
    </source>
</evidence>